<gene>
    <name evidence="3" type="ORF">EQG68_04755</name>
</gene>
<name>A0A4Q1KTN6_9FLAO</name>
<feature type="signal peptide" evidence="1">
    <location>
        <begin position="1"/>
        <end position="27"/>
    </location>
</feature>
<dbReference type="PANTHER" id="PTHR42678:SF34">
    <property type="entry name" value="OS04G0183300 PROTEIN"/>
    <property type="match status" value="1"/>
</dbReference>
<evidence type="ECO:0000313" key="4">
    <source>
        <dbReference type="Proteomes" id="UP000289734"/>
    </source>
</evidence>
<dbReference type="SUPFAM" id="SSF75304">
    <property type="entry name" value="Amidase signature (AS) enzymes"/>
    <property type="match status" value="1"/>
</dbReference>
<feature type="domain" description="Amidase" evidence="2">
    <location>
        <begin position="57"/>
        <end position="506"/>
    </location>
</feature>
<evidence type="ECO:0000313" key="3">
    <source>
        <dbReference type="EMBL" id="RXR33541.1"/>
    </source>
</evidence>
<dbReference type="EC" id="3.5.1.4" evidence="3"/>
<dbReference type="InterPro" id="IPR023631">
    <property type="entry name" value="Amidase_dom"/>
</dbReference>
<dbReference type="NCBIfam" id="NF006006">
    <property type="entry name" value="PRK08137.1"/>
    <property type="match status" value="1"/>
</dbReference>
<feature type="chain" id="PRO_5020656347" evidence="1">
    <location>
        <begin position="28"/>
        <end position="527"/>
    </location>
</feature>
<dbReference type="Gene3D" id="3.90.1300.10">
    <property type="entry name" value="Amidase signature (AS) domain"/>
    <property type="match status" value="1"/>
</dbReference>
<proteinExistence type="predicted"/>
<keyword evidence="3" id="KW-0378">Hydrolase</keyword>
<dbReference type="Proteomes" id="UP000289734">
    <property type="component" value="Unassembled WGS sequence"/>
</dbReference>
<dbReference type="Pfam" id="PF01425">
    <property type="entry name" value="Amidase"/>
    <property type="match status" value="1"/>
</dbReference>
<keyword evidence="1" id="KW-0732">Signal</keyword>
<evidence type="ECO:0000256" key="1">
    <source>
        <dbReference type="SAM" id="SignalP"/>
    </source>
</evidence>
<dbReference type="EMBL" id="SBKQ01000004">
    <property type="protein sequence ID" value="RXR33541.1"/>
    <property type="molecule type" value="Genomic_DNA"/>
</dbReference>
<sequence length="527" mass="56574">MKINLNSFFSIKYLVVLACFLSFQFQAQTNENVIITDAIDISALQEGYQKKQYTIEEITKAYLDRIEAIDKNGSQLNAVLTINPDAISIAKALDLELKQGKWRGPLHGVPVLLKDNINTHDKMPTTAGSRALANSFPLEDSFIVKKLRAAGAVIIGKTNLSEWANFRSHPSSSGWSGLGGQTKNAYDGERNPCGSSSGSAVAVAANLAVFAIGTETNGSIVCPSHANGIVGLKPTVGLISRTGIIPISFTQDTAGPMARSVKDAAIILGWLTGIDPDDSKTAASEKYRQTDYAGSLDKESLKGKRIGVFTGVKGKSTPVDALFQKAVAAIEAQGATLVEVPEISPEITNGQSFTVLLYEFKQGLNDYFKSLGPNAPIKTLEDLIAFNKKDVEGLKQFNQLLLELAQQKTDLNSEEYKTALAGMLANSQTNGIDKVMNANQLDAIVAPTGTPAWLTDWEKGDQFVFGTSGPAAHAGYPNLTVPMGYVDGLPIGISFIGRAWSEALLLNLGYSFEQNTKHRIAPQLKGN</sequence>
<organism evidence="3 4">
    <name type="scientific">Flavobacterium piscinae</name>
    <dbReference type="NCBI Taxonomy" id="2506424"/>
    <lineage>
        <taxon>Bacteria</taxon>
        <taxon>Pseudomonadati</taxon>
        <taxon>Bacteroidota</taxon>
        <taxon>Flavobacteriia</taxon>
        <taxon>Flavobacteriales</taxon>
        <taxon>Flavobacteriaceae</taxon>
        <taxon>Flavobacterium</taxon>
    </lineage>
</organism>
<protein>
    <submittedName>
        <fullName evidence="3">Amidase</fullName>
        <ecNumber evidence="3">3.5.1.4</ecNumber>
    </submittedName>
</protein>
<dbReference type="NCBIfam" id="NF005300">
    <property type="entry name" value="PRK06828.1"/>
    <property type="match status" value="1"/>
</dbReference>
<comment type="caution">
    <text evidence="3">The sequence shown here is derived from an EMBL/GenBank/DDBJ whole genome shotgun (WGS) entry which is preliminary data.</text>
</comment>
<dbReference type="AlphaFoldDB" id="A0A4Q1KTN6"/>
<dbReference type="InterPro" id="IPR036928">
    <property type="entry name" value="AS_sf"/>
</dbReference>
<keyword evidence="4" id="KW-1185">Reference proteome</keyword>
<accession>A0A4Q1KTN6</accession>
<dbReference type="GO" id="GO:0004040">
    <property type="term" value="F:amidase activity"/>
    <property type="evidence" value="ECO:0007669"/>
    <property type="project" value="UniProtKB-EC"/>
</dbReference>
<dbReference type="PANTHER" id="PTHR42678">
    <property type="entry name" value="AMIDASE"/>
    <property type="match status" value="1"/>
</dbReference>
<reference evidence="4" key="1">
    <citation type="submission" date="2019-01" db="EMBL/GenBank/DDBJ databases">
        <title>Cytophagaceae bacterium strain CAR-16.</title>
        <authorList>
            <person name="Chen W.-M."/>
        </authorList>
    </citation>
    <scope>NUCLEOTIDE SEQUENCE [LARGE SCALE GENOMIC DNA]</scope>
    <source>
        <strain evidence="4">ICH-30</strain>
    </source>
</reference>
<evidence type="ECO:0000259" key="2">
    <source>
        <dbReference type="Pfam" id="PF01425"/>
    </source>
</evidence>
<dbReference type="RefSeq" id="WP_129463642.1">
    <property type="nucleotide sequence ID" value="NZ_SBKQ01000004.1"/>
</dbReference>
<dbReference type="OrthoDB" id="9811471at2"/>